<gene>
    <name evidence="4" type="ORF">GDO78_012511</name>
</gene>
<feature type="region of interest" description="Disordered" evidence="2">
    <location>
        <begin position="271"/>
        <end position="311"/>
    </location>
</feature>
<dbReference type="GO" id="GO:0032467">
    <property type="term" value="P:positive regulation of cytokinesis"/>
    <property type="evidence" value="ECO:0007669"/>
    <property type="project" value="InterPro"/>
</dbReference>
<feature type="region of interest" description="Disordered" evidence="2">
    <location>
        <begin position="341"/>
        <end position="374"/>
    </location>
</feature>
<evidence type="ECO:0000313" key="5">
    <source>
        <dbReference type="Proteomes" id="UP000770717"/>
    </source>
</evidence>
<keyword evidence="1" id="KW-0175">Coiled coil</keyword>
<feature type="coiled-coil region" evidence="1">
    <location>
        <begin position="626"/>
        <end position="664"/>
    </location>
</feature>
<dbReference type="InterPro" id="IPR026708">
    <property type="entry name" value="CSPP1"/>
</dbReference>
<dbReference type="GO" id="GO:0000922">
    <property type="term" value="C:spindle pole"/>
    <property type="evidence" value="ECO:0007669"/>
    <property type="project" value="InterPro"/>
</dbReference>
<organism evidence="4 5">
    <name type="scientific">Eleutherodactylus coqui</name>
    <name type="common">Puerto Rican coqui</name>
    <dbReference type="NCBI Taxonomy" id="57060"/>
    <lineage>
        <taxon>Eukaryota</taxon>
        <taxon>Metazoa</taxon>
        <taxon>Chordata</taxon>
        <taxon>Craniata</taxon>
        <taxon>Vertebrata</taxon>
        <taxon>Euteleostomi</taxon>
        <taxon>Amphibia</taxon>
        <taxon>Batrachia</taxon>
        <taxon>Anura</taxon>
        <taxon>Neobatrachia</taxon>
        <taxon>Hyloidea</taxon>
        <taxon>Eleutherodactylidae</taxon>
        <taxon>Eleutherodactylinae</taxon>
        <taxon>Eleutherodactylus</taxon>
        <taxon>Eleutherodactylus</taxon>
    </lineage>
</organism>
<feature type="region of interest" description="Disordered" evidence="2">
    <location>
        <begin position="789"/>
        <end position="919"/>
    </location>
</feature>
<evidence type="ECO:0000256" key="1">
    <source>
        <dbReference type="SAM" id="Coils"/>
    </source>
</evidence>
<feature type="compositionally biased region" description="Acidic residues" evidence="2">
    <location>
        <begin position="1184"/>
        <end position="1193"/>
    </location>
</feature>
<protein>
    <recommendedName>
        <fullName evidence="3">Centrosome and spindle pole-associated protein 1 C-terminal domain-containing protein</fullName>
    </recommendedName>
</protein>
<proteinExistence type="predicted"/>
<dbReference type="GO" id="GO:0005813">
    <property type="term" value="C:centrosome"/>
    <property type="evidence" value="ECO:0007669"/>
    <property type="project" value="InterPro"/>
</dbReference>
<evidence type="ECO:0000259" key="3">
    <source>
        <dbReference type="Pfam" id="PF24578"/>
    </source>
</evidence>
<feature type="region of interest" description="Disordered" evidence="2">
    <location>
        <begin position="1126"/>
        <end position="1145"/>
    </location>
</feature>
<evidence type="ECO:0000256" key="2">
    <source>
        <dbReference type="SAM" id="MobiDB-lite"/>
    </source>
</evidence>
<name>A0A8J6K412_ELECQ</name>
<dbReference type="PANTHER" id="PTHR21616">
    <property type="entry name" value="CENTROSOME SPINDLE POLE ASSOCIATED PROTEIN"/>
    <property type="match status" value="1"/>
</dbReference>
<keyword evidence="5" id="KW-1185">Reference proteome</keyword>
<evidence type="ECO:0000313" key="4">
    <source>
        <dbReference type="EMBL" id="KAG9478882.1"/>
    </source>
</evidence>
<accession>A0A8J6K412</accession>
<sequence length="1260" mass="147002">MGEELDYFLEEQKAKLAQDKAELEKDPPYMEIRSKKFENTPVVDQPRIYAKENIPPNRQSQQETVQKQVGDTGYGLSLPLGEDYERKKHKLKEELRQDYRRYHNLGNAQAKRKKHLRSTGEVDPLTHGVSLPIGERLSAKERLRLERNREYNQFLRMKEDEQEILQKAVLEEEKYLLDDKSYNRPKPEQYPSVPIFIRDQALPKKDPYTSMEVYEQLLNKRRSEAERAGRTDNQTEEFIRRADVDNDQYVRESERRPLRLNLSNEIDDNNTSRLKYDREVQDRRPMRYNPRPERVLHHHGDVQESHEYRPDRASYFQIERNDHRPYKERRDQEYPMDYEDDFREQSNRRPVTSLTKTRLKTENPAQQTERAKSATIKDETFSTGLLLGGADKDEAQKRRKERYRQELMEQMAEQQRNKRREKELELKVAASGAIDPEKQPDRLRQFGAIIRHQEMTDRNVPYRPGILVDSQKTSTTIVENKPLFEEKSPPERPRVAFQAPLSEPAVTGNSFPSNEYHRGISNTLGEIVAPRITVIPPPQPPVLVDNYRTPYDDAYYYYGARNPLDPNTAYYAPSMVAMQGTPGATHVIQTYPEDHTLENKQKSFAGRGATLGAFPEERPRQNRETVLSYQEELERQIREKNEKRRKEKEERERYEAKLEADMKSYNPWGKGGGGAPLKDQKGNLITDLKQMHKLNEDAYQNPEVRAYQDKRAVVAVDTSLADNTSSTSKIPGFSFANNSPFARGNVFSEPLTEQQVHQQESYKNFLRLQIEEKRRKEEEERERIRLEEEREEKRLAEQRAKIQQEFEEEQTRKKMKDEEQRQKNEELVRLADERRKDGERKRKEEEARHEEELKRLYEQERAANATEEQGPPRQPSPVIPTLQHKLSSRTHRPPTAESEASVQSHGEPQAKTVSPPVPARRNQLRAYDEKKSVIGELTELRKQLRSEQRRLEGRLQDTEQDNDSVPSMSGRRKEKSSADVFDLARQRLQATVRRPSLKGLDNTNMQNIRDFNDLKYRDTDTREGVRIMFPDPPKDDQTLEIQQQALLREQQKNLNKIKKRTVIPDGFNPVPAYSLPCPGMISDPSKDPLKTSLLESESAFIGEYGEPYPAFLDQFPDLQALPSARERRRHKNKNDIPPVPPIYLNQPDRYSLNSAASFNVDELRTRNEERLRRLSNLQKSTVSVDDDPDDFGNAEDLLKPFPTKPGDRPQSANTVATEPWMRPGTSETLKRFMAGQMSHEKSTNENALTFNWQGLSTAHG</sequence>
<dbReference type="InterPro" id="IPR058191">
    <property type="entry name" value="CSPP1_C"/>
</dbReference>
<dbReference type="Pfam" id="PF24578">
    <property type="entry name" value="CSPP1_C"/>
    <property type="match status" value="1"/>
</dbReference>
<dbReference type="PANTHER" id="PTHR21616:SF2">
    <property type="entry name" value="CENTROSOME AND SPINDLE POLE-ASSOCIATED PROTEIN 1"/>
    <property type="match status" value="1"/>
</dbReference>
<comment type="caution">
    <text evidence="4">The sequence shown here is derived from an EMBL/GenBank/DDBJ whole genome shotgun (WGS) entry which is preliminary data.</text>
</comment>
<feature type="compositionally biased region" description="Basic and acidic residues" evidence="2">
    <location>
        <begin position="789"/>
        <end position="861"/>
    </location>
</feature>
<dbReference type="GO" id="GO:0005874">
    <property type="term" value="C:microtubule"/>
    <property type="evidence" value="ECO:0007669"/>
    <property type="project" value="InterPro"/>
</dbReference>
<dbReference type="Proteomes" id="UP000770717">
    <property type="component" value="Unassembled WGS sequence"/>
</dbReference>
<dbReference type="AlphaFoldDB" id="A0A8J6K412"/>
<feature type="domain" description="Centrosome and spindle pole-associated protein 1 C-terminal" evidence="3">
    <location>
        <begin position="1004"/>
        <end position="1058"/>
    </location>
</feature>
<reference evidence="4" key="1">
    <citation type="thesis" date="2020" institute="ProQuest LLC" country="789 East Eisenhower Parkway, Ann Arbor, MI, USA">
        <title>Comparative Genomics and Chromosome Evolution.</title>
        <authorList>
            <person name="Mudd A.B."/>
        </authorList>
    </citation>
    <scope>NUCLEOTIDE SEQUENCE</scope>
    <source>
        <strain evidence="4">HN-11 Male</strain>
        <tissue evidence="4">Kidney and liver</tissue>
    </source>
</reference>
<feature type="region of interest" description="Disordered" evidence="2">
    <location>
        <begin position="52"/>
        <end position="80"/>
    </location>
</feature>
<feature type="region of interest" description="Disordered" evidence="2">
    <location>
        <begin position="950"/>
        <end position="978"/>
    </location>
</feature>
<feature type="compositionally biased region" description="Polar residues" evidence="2">
    <location>
        <begin position="56"/>
        <end position="69"/>
    </location>
</feature>
<dbReference type="EMBL" id="WNTK01000008">
    <property type="protein sequence ID" value="KAG9478882.1"/>
    <property type="molecule type" value="Genomic_DNA"/>
</dbReference>
<feature type="region of interest" description="Disordered" evidence="2">
    <location>
        <begin position="1180"/>
        <end position="1221"/>
    </location>
</feature>
<dbReference type="OrthoDB" id="10044099at2759"/>
<feature type="coiled-coil region" evidence="1">
    <location>
        <begin position="390"/>
        <end position="425"/>
    </location>
</feature>
<feature type="compositionally biased region" description="Basic and acidic residues" evidence="2">
    <location>
        <begin position="274"/>
        <end position="311"/>
    </location>
</feature>